<dbReference type="EMBL" id="BSNX01000073">
    <property type="protein sequence ID" value="GLQ75440.1"/>
    <property type="molecule type" value="Genomic_DNA"/>
</dbReference>
<dbReference type="SMART" id="SM00387">
    <property type="entry name" value="HATPase_c"/>
    <property type="match status" value="1"/>
</dbReference>
<dbReference type="PANTHER" id="PTHR43065:SF48">
    <property type="entry name" value="HISTIDINE KINASE"/>
    <property type="match status" value="1"/>
</dbReference>
<dbReference type="InterPro" id="IPR003594">
    <property type="entry name" value="HATPase_dom"/>
</dbReference>
<dbReference type="Gene3D" id="1.10.287.130">
    <property type="match status" value="1"/>
</dbReference>
<dbReference type="PROSITE" id="PS50042">
    <property type="entry name" value="CNMP_BINDING_3"/>
    <property type="match status" value="1"/>
</dbReference>
<accession>A0AAV5NYD4</accession>
<dbReference type="GO" id="GO:0004673">
    <property type="term" value="F:protein histidine kinase activity"/>
    <property type="evidence" value="ECO:0007669"/>
    <property type="project" value="UniProtKB-EC"/>
</dbReference>
<gene>
    <name evidence="5" type="ORF">GCM10007932_48020</name>
</gene>
<dbReference type="InterPro" id="IPR036890">
    <property type="entry name" value="HATPase_C_sf"/>
</dbReference>
<dbReference type="InterPro" id="IPR018490">
    <property type="entry name" value="cNMP-bd_dom_sf"/>
</dbReference>
<evidence type="ECO:0000259" key="4">
    <source>
        <dbReference type="PROSITE" id="PS50109"/>
    </source>
</evidence>
<keyword evidence="5" id="KW-0808">Transferase</keyword>
<dbReference type="PROSITE" id="PS50109">
    <property type="entry name" value="HIS_KIN"/>
    <property type="match status" value="1"/>
</dbReference>
<dbReference type="EC" id="2.7.13.3" evidence="2"/>
<dbReference type="InterPro" id="IPR014710">
    <property type="entry name" value="RmlC-like_jellyroll"/>
</dbReference>
<keyword evidence="5" id="KW-0418">Kinase</keyword>
<sequence>MHNSVEKIVEHYFSNPQCYLSLEAGEPLLVQGEENRRLFYVVSGELEGLVSFAETNVNTKVFSASEGAFIGVHSFFSGNYLASSSVVSRSPSVLAWIDNDTRPIDEDCLGSLTQQFTPVILNELSRRQKRAMQESVEKEQALTQLHTAEQMTTLGQLAAGISHELNNAVGVLSSKTERLQDVILALLEELHPGASQFVDAGLMKGQNVGSAEVRARAKEIIDKHGLDRKIAKSLARALSVNDLNQDWLNTPEEAVKYWGVGRDLHDMRVASRHAVSIVKSVKQLGRGDSEVSEPVDVNESIHKALALLQNDLRRIDVRFSPAATAVIAGSESELVQVWANILKNACDALTPTNNPGIDIITRVSDAHIKVTIANNGPEIEESIRRKIFHPNFTTKKGGLSFGLGLGLSIVKRIVSRYQGTVVVKSDPEKTIFRIKLPMEVGNGKN</sequence>
<dbReference type="InterPro" id="IPR004358">
    <property type="entry name" value="Sig_transdc_His_kin-like_C"/>
</dbReference>
<proteinExistence type="predicted"/>
<keyword evidence="6" id="KW-1185">Reference proteome</keyword>
<comment type="caution">
    <text evidence="5">The sequence shown here is derived from an EMBL/GenBank/DDBJ whole genome shotgun (WGS) entry which is preliminary data.</text>
</comment>
<dbReference type="SUPFAM" id="SSF55874">
    <property type="entry name" value="ATPase domain of HSP90 chaperone/DNA topoisomerase II/histidine kinase"/>
    <property type="match status" value="1"/>
</dbReference>
<evidence type="ECO:0000313" key="6">
    <source>
        <dbReference type="Proteomes" id="UP001156690"/>
    </source>
</evidence>
<protein>
    <recommendedName>
        <fullName evidence="2">histidine kinase</fullName>
        <ecNumber evidence="2">2.7.13.3</ecNumber>
    </recommendedName>
</protein>
<dbReference type="PRINTS" id="PR00344">
    <property type="entry name" value="BCTRLSENSOR"/>
</dbReference>
<organism evidence="5 6">
    <name type="scientific">Vibrio penaeicida</name>
    <dbReference type="NCBI Taxonomy" id="104609"/>
    <lineage>
        <taxon>Bacteria</taxon>
        <taxon>Pseudomonadati</taxon>
        <taxon>Pseudomonadota</taxon>
        <taxon>Gammaproteobacteria</taxon>
        <taxon>Vibrionales</taxon>
        <taxon>Vibrionaceae</taxon>
        <taxon>Vibrio</taxon>
    </lineage>
</organism>
<evidence type="ECO:0000256" key="2">
    <source>
        <dbReference type="ARBA" id="ARBA00012438"/>
    </source>
</evidence>
<dbReference type="Proteomes" id="UP001156690">
    <property type="component" value="Unassembled WGS sequence"/>
</dbReference>
<feature type="domain" description="Histidine kinase" evidence="4">
    <location>
        <begin position="277"/>
        <end position="440"/>
    </location>
</feature>
<evidence type="ECO:0000259" key="3">
    <source>
        <dbReference type="PROSITE" id="PS50042"/>
    </source>
</evidence>
<evidence type="ECO:0000256" key="1">
    <source>
        <dbReference type="ARBA" id="ARBA00000085"/>
    </source>
</evidence>
<dbReference type="SUPFAM" id="SSF51206">
    <property type="entry name" value="cAMP-binding domain-like"/>
    <property type="match status" value="1"/>
</dbReference>
<feature type="domain" description="Cyclic nucleotide-binding" evidence="3">
    <location>
        <begin position="19"/>
        <end position="101"/>
    </location>
</feature>
<name>A0AAV5NYD4_9VIBR</name>
<dbReference type="Pfam" id="PF02518">
    <property type="entry name" value="HATPase_c"/>
    <property type="match status" value="1"/>
</dbReference>
<dbReference type="RefSeq" id="WP_126608370.1">
    <property type="nucleotide sequence ID" value="NZ_AP025144.1"/>
</dbReference>
<dbReference type="PANTHER" id="PTHR43065">
    <property type="entry name" value="SENSOR HISTIDINE KINASE"/>
    <property type="match status" value="1"/>
</dbReference>
<evidence type="ECO:0000313" key="5">
    <source>
        <dbReference type="EMBL" id="GLQ75440.1"/>
    </source>
</evidence>
<reference evidence="6" key="1">
    <citation type="journal article" date="2019" name="Int. J. Syst. Evol. Microbiol.">
        <title>The Global Catalogue of Microorganisms (GCM) 10K type strain sequencing project: providing services to taxonomists for standard genome sequencing and annotation.</title>
        <authorList>
            <consortium name="The Broad Institute Genomics Platform"/>
            <consortium name="The Broad Institute Genome Sequencing Center for Infectious Disease"/>
            <person name="Wu L."/>
            <person name="Ma J."/>
        </authorList>
    </citation>
    <scope>NUCLEOTIDE SEQUENCE [LARGE SCALE GENOMIC DNA]</scope>
    <source>
        <strain evidence="6">NBRC 15640</strain>
    </source>
</reference>
<dbReference type="Gene3D" id="2.60.120.10">
    <property type="entry name" value="Jelly Rolls"/>
    <property type="match status" value="1"/>
</dbReference>
<dbReference type="Gene3D" id="3.30.565.10">
    <property type="entry name" value="Histidine kinase-like ATPase, C-terminal domain"/>
    <property type="match status" value="1"/>
</dbReference>
<comment type="catalytic activity">
    <reaction evidence="1">
        <text>ATP + protein L-histidine = ADP + protein N-phospho-L-histidine.</text>
        <dbReference type="EC" id="2.7.13.3"/>
    </reaction>
</comment>
<dbReference type="InterPro" id="IPR005467">
    <property type="entry name" value="His_kinase_dom"/>
</dbReference>
<dbReference type="AlphaFoldDB" id="A0AAV5NYD4"/>
<dbReference type="InterPro" id="IPR000595">
    <property type="entry name" value="cNMP-bd_dom"/>
</dbReference>